<sequence>MPKCFIHDTKSSSGTFFNHIRLGPPSASPKYEIKNRDLLQLGVDYQGGSEDICKSVKMRVELGREWQSGVNKF</sequence>
<feature type="domain" description="FHA" evidence="1">
    <location>
        <begin position="3"/>
        <end position="42"/>
    </location>
</feature>
<evidence type="ECO:0000313" key="3">
    <source>
        <dbReference type="Proteomes" id="UP000772434"/>
    </source>
</evidence>
<proteinExistence type="predicted"/>
<dbReference type="OrthoDB" id="687730at2759"/>
<evidence type="ECO:0000259" key="1">
    <source>
        <dbReference type="Pfam" id="PF00498"/>
    </source>
</evidence>
<dbReference type="Gene3D" id="2.60.200.20">
    <property type="match status" value="1"/>
</dbReference>
<reference evidence="2" key="1">
    <citation type="submission" date="2020-11" db="EMBL/GenBank/DDBJ databases">
        <authorList>
            <consortium name="DOE Joint Genome Institute"/>
            <person name="Ahrendt S."/>
            <person name="Riley R."/>
            <person name="Andreopoulos W."/>
            <person name="Labutti K."/>
            <person name="Pangilinan J."/>
            <person name="Ruiz-Duenas F.J."/>
            <person name="Barrasa J.M."/>
            <person name="Sanchez-Garcia M."/>
            <person name="Camarero S."/>
            <person name="Miyauchi S."/>
            <person name="Serrano A."/>
            <person name="Linde D."/>
            <person name="Babiker R."/>
            <person name="Drula E."/>
            <person name="Ayuso-Fernandez I."/>
            <person name="Pacheco R."/>
            <person name="Padilla G."/>
            <person name="Ferreira P."/>
            <person name="Barriuso J."/>
            <person name="Kellner H."/>
            <person name="Castanera R."/>
            <person name="Alfaro M."/>
            <person name="Ramirez L."/>
            <person name="Pisabarro A.G."/>
            <person name="Kuo A."/>
            <person name="Tritt A."/>
            <person name="Lipzen A."/>
            <person name="He G."/>
            <person name="Yan M."/>
            <person name="Ng V."/>
            <person name="Cullen D."/>
            <person name="Martin F."/>
            <person name="Rosso M.-N."/>
            <person name="Henrissat B."/>
            <person name="Hibbett D."/>
            <person name="Martinez A.T."/>
            <person name="Grigoriev I.V."/>
        </authorList>
    </citation>
    <scope>NUCLEOTIDE SEQUENCE</scope>
    <source>
        <strain evidence="2">AH 40177</strain>
    </source>
</reference>
<organism evidence="2 3">
    <name type="scientific">Rhodocollybia butyracea</name>
    <dbReference type="NCBI Taxonomy" id="206335"/>
    <lineage>
        <taxon>Eukaryota</taxon>
        <taxon>Fungi</taxon>
        <taxon>Dikarya</taxon>
        <taxon>Basidiomycota</taxon>
        <taxon>Agaricomycotina</taxon>
        <taxon>Agaricomycetes</taxon>
        <taxon>Agaricomycetidae</taxon>
        <taxon>Agaricales</taxon>
        <taxon>Marasmiineae</taxon>
        <taxon>Omphalotaceae</taxon>
        <taxon>Rhodocollybia</taxon>
    </lineage>
</organism>
<comment type="caution">
    <text evidence="2">The sequence shown here is derived from an EMBL/GenBank/DDBJ whole genome shotgun (WGS) entry which is preliminary data.</text>
</comment>
<dbReference type="InterPro" id="IPR000253">
    <property type="entry name" value="FHA_dom"/>
</dbReference>
<keyword evidence="3" id="KW-1185">Reference proteome</keyword>
<protein>
    <recommendedName>
        <fullName evidence="1">FHA domain-containing protein</fullName>
    </recommendedName>
</protein>
<dbReference type="InterPro" id="IPR008984">
    <property type="entry name" value="SMAD_FHA_dom_sf"/>
</dbReference>
<accession>A0A9P5U8X9</accession>
<gene>
    <name evidence="2" type="ORF">BDP27DRAFT_1323701</name>
</gene>
<name>A0A9P5U8X9_9AGAR</name>
<dbReference type="AlphaFoldDB" id="A0A9P5U8X9"/>
<dbReference type="Pfam" id="PF00498">
    <property type="entry name" value="FHA"/>
    <property type="match status" value="1"/>
</dbReference>
<dbReference type="SUPFAM" id="SSF49879">
    <property type="entry name" value="SMAD/FHA domain"/>
    <property type="match status" value="1"/>
</dbReference>
<evidence type="ECO:0000313" key="2">
    <source>
        <dbReference type="EMBL" id="KAF9070456.1"/>
    </source>
</evidence>
<dbReference type="Proteomes" id="UP000772434">
    <property type="component" value="Unassembled WGS sequence"/>
</dbReference>
<dbReference type="EMBL" id="JADNRY010000040">
    <property type="protein sequence ID" value="KAF9070456.1"/>
    <property type="molecule type" value="Genomic_DNA"/>
</dbReference>